<reference evidence="3" key="1">
    <citation type="submission" date="2016-03" db="EMBL/GenBank/DDBJ databases">
        <authorList>
            <person name="Devillers Hugo."/>
        </authorList>
    </citation>
    <scope>NUCLEOTIDE SEQUENCE [LARGE SCALE GENOMIC DNA]</scope>
</reference>
<evidence type="ECO:0000256" key="1">
    <source>
        <dbReference type="SAM" id="MobiDB-lite"/>
    </source>
</evidence>
<proteinExistence type="predicted"/>
<feature type="region of interest" description="Disordered" evidence="1">
    <location>
        <begin position="647"/>
        <end position="705"/>
    </location>
</feature>
<accession>A0A1G4K7R4</accession>
<evidence type="ECO:0000313" key="3">
    <source>
        <dbReference type="Proteomes" id="UP000191144"/>
    </source>
</evidence>
<dbReference type="PANTHER" id="PTHR12751:SF18">
    <property type="entry name" value="PHOSPHATASE AND ACTIN REGULATOR 1"/>
    <property type="match status" value="1"/>
</dbReference>
<feature type="compositionally biased region" description="Polar residues" evidence="1">
    <location>
        <begin position="430"/>
        <end position="450"/>
    </location>
</feature>
<protein>
    <submittedName>
        <fullName evidence="2">LAME_0G07052g1_1</fullName>
    </submittedName>
</protein>
<feature type="compositionally biased region" description="Polar residues" evidence="1">
    <location>
        <begin position="536"/>
        <end position="552"/>
    </location>
</feature>
<dbReference type="Proteomes" id="UP000191144">
    <property type="component" value="Chromosome G"/>
</dbReference>
<name>A0A1G4K7R4_9SACH</name>
<feature type="compositionally biased region" description="Low complexity" evidence="1">
    <location>
        <begin position="191"/>
        <end position="210"/>
    </location>
</feature>
<feature type="compositionally biased region" description="Polar residues" evidence="1">
    <location>
        <begin position="585"/>
        <end position="600"/>
    </location>
</feature>
<organism evidence="2 3">
    <name type="scientific">Lachancea meyersii CBS 8951</name>
    <dbReference type="NCBI Taxonomy" id="1266667"/>
    <lineage>
        <taxon>Eukaryota</taxon>
        <taxon>Fungi</taxon>
        <taxon>Dikarya</taxon>
        <taxon>Ascomycota</taxon>
        <taxon>Saccharomycotina</taxon>
        <taxon>Saccharomycetes</taxon>
        <taxon>Saccharomycetales</taxon>
        <taxon>Saccharomycetaceae</taxon>
        <taxon>Lachancea</taxon>
    </lineage>
</organism>
<feature type="compositionally biased region" description="Low complexity" evidence="1">
    <location>
        <begin position="558"/>
        <end position="569"/>
    </location>
</feature>
<dbReference type="AlphaFoldDB" id="A0A1G4K7R4"/>
<dbReference type="OrthoDB" id="5563016at2759"/>
<feature type="region of interest" description="Disordered" evidence="1">
    <location>
        <begin position="144"/>
        <end position="471"/>
    </location>
</feature>
<dbReference type="GO" id="GO:0030036">
    <property type="term" value="P:actin cytoskeleton organization"/>
    <property type="evidence" value="ECO:0007669"/>
    <property type="project" value="TreeGrafter"/>
</dbReference>
<feature type="region of interest" description="Disordered" evidence="1">
    <location>
        <begin position="483"/>
        <end position="513"/>
    </location>
</feature>
<feature type="region of interest" description="Disordered" evidence="1">
    <location>
        <begin position="533"/>
        <end position="616"/>
    </location>
</feature>
<feature type="compositionally biased region" description="Basic and acidic residues" evidence="1">
    <location>
        <begin position="270"/>
        <end position="279"/>
    </location>
</feature>
<gene>
    <name evidence="2" type="ORF">LAME_0G07052G</name>
</gene>
<feature type="compositionally biased region" description="Basic and acidic residues" evidence="1">
    <location>
        <begin position="375"/>
        <end position="384"/>
    </location>
</feature>
<evidence type="ECO:0000313" key="2">
    <source>
        <dbReference type="EMBL" id="SCV00028.1"/>
    </source>
</evidence>
<keyword evidence="3" id="KW-1185">Reference proteome</keyword>
<dbReference type="EMBL" id="LT598484">
    <property type="protein sequence ID" value="SCV00028.1"/>
    <property type="molecule type" value="Genomic_DNA"/>
</dbReference>
<feature type="compositionally biased region" description="Basic and acidic residues" evidence="1">
    <location>
        <begin position="662"/>
        <end position="673"/>
    </location>
</feature>
<feature type="compositionally biased region" description="Polar residues" evidence="1">
    <location>
        <begin position="248"/>
        <end position="268"/>
    </location>
</feature>
<feature type="compositionally biased region" description="Polar residues" evidence="1">
    <location>
        <begin position="309"/>
        <end position="318"/>
    </location>
</feature>
<sequence length="872" mass="95433">MFSYQDKASNGGDSYFDDSFYSSNSIDNSEHARNFRNSVVLPDMSRNASFDSGLRLQPTNIHEFEAPHDGTEYPSEFSDVDETETKTLKVTASPSLSALSGILSDKTRKVESRLRNSVILEQSIPEEESTPKIKVEPIVHDSPNLIDMGGSSNGNNFVSFKSEAGNGAFQEQPDFLMTPKLDPPTPRVEPAASGSSNGSQIQQNAISAAQTSETERDNKAVAKPTPAPPTAHTESAESAPLSRPISKKQASSIRSFSGMSAGSRSFVESSGKEQGENTKRKNIFSFLKRRPQKSASFVVKESSSEAPLPTSSTFSIPKTSKDDELPTSTRLTKKTHSNGSIFSAFRKNKSGKSNTAVPNLDVPKQRNQHRSSASFHDDVPVKRDVRSRKPTPLDFEHQPRNPGQSQETHSISAPEKQESQSVSTKDEVESNTVGKSQPEPSVQPTQSIAVSPTPETPAMNESASGKPDFGEVLFPKSLSAQEVESIVSLERSRSVKSNKRSSLNSHRISFTDNMSMKAQNGGMFITEPSAIKLSTPDLSKSPQTSILRNGTFDSLEFSPQKSSSRSQRPLEPESGSFNPEDKDFSFTSIEQTLNDLTVDSGSAGGANDEKRASVTSAAASYENEFMSDIMEFASIIDFGKDLDLSLDLNPPEKGYHSLNPADKSRLSEQRDDTVSIDSFNFDSGTPERSPEKSGSKLAPALDSAHRDSYQSDISMRKYLVSDHGAYSSDKEEGFDDEEFEGENFNQLEEPLTGDDEIAALWQSPTSQGGRPLSLSFKGLRAQQLNNPSPSSLMPPSSTSYTIADSFAAKTVAFSSNIILYATYTEEEYDRHPDIATCNQLTPQLAQMIKDELNSLKSEMEVHEESRCYTHFY</sequence>
<feature type="compositionally biased region" description="Polar residues" evidence="1">
    <location>
        <begin position="401"/>
        <end position="411"/>
    </location>
</feature>
<dbReference type="PANTHER" id="PTHR12751">
    <property type="entry name" value="PHOSPHATASE AND ACTIN REGULATOR PHACTR"/>
    <property type="match status" value="1"/>
</dbReference>
<dbReference type="GO" id="GO:0003779">
    <property type="term" value="F:actin binding"/>
    <property type="evidence" value="ECO:0007669"/>
    <property type="project" value="TreeGrafter"/>
</dbReference>